<protein>
    <recommendedName>
        <fullName evidence="4">Ribosomal protein L7/L12 C-terminal domain-containing protein</fullName>
    </recommendedName>
</protein>
<sequence length="122" mass="13207">MEITGPGGMFDVRAELARLRDRVYELEQQVSWLLGRAGRDATSSTLEEAVHEALGRSYIDAVMMYRERTGAGLAEAKQYVDRMRRSGAVGNEDESIVVVGQDLAAAEATDTPGATEAGSVDR</sequence>
<name>A0A5Q2FD33_9ACTN</name>
<dbReference type="KEGG" id="rain:Rai3103_08390"/>
<dbReference type="InterPro" id="IPR014719">
    <property type="entry name" value="Ribosomal_bL12_C/ClpS-like"/>
</dbReference>
<evidence type="ECO:0000256" key="1">
    <source>
        <dbReference type="SAM" id="MobiDB-lite"/>
    </source>
</evidence>
<dbReference type="AlphaFoldDB" id="A0A5Q2FD33"/>
<dbReference type="Gene3D" id="3.30.1390.10">
    <property type="match status" value="1"/>
</dbReference>
<evidence type="ECO:0008006" key="4">
    <source>
        <dbReference type="Google" id="ProtNLM"/>
    </source>
</evidence>
<gene>
    <name evidence="2" type="ORF">Rai3103_08390</name>
</gene>
<dbReference type="RefSeq" id="WP_153572217.1">
    <property type="nucleotide sequence ID" value="NZ_CP045725.1"/>
</dbReference>
<keyword evidence="3" id="KW-1185">Reference proteome</keyword>
<dbReference type="Proteomes" id="UP000386847">
    <property type="component" value="Chromosome"/>
</dbReference>
<evidence type="ECO:0000313" key="3">
    <source>
        <dbReference type="Proteomes" id="UP000386847"/>
    </source>
</evidence>
<reference evidence="2 3" key="1">
    <citation type="submission" date="2019-10" db="EMBL/GenBank/DDBJ databases">
        <title>Genomic analysis of Raineyella sp. CBA3103.</title>
        <authorList>
            <person name="Roh S.W."/>
        </authorList>
    </citation>
    <scope>NUCLEOTIDE SEQUENCE [LARGE SCALE GENOMIC DNA]</scope>
    <source>
        <strain evidence="2 3">CBA3103</strain>
    </source>
</reference>
<dbReference type="EMBL" id="CP045725">
    <property type="protein sequence ID" value="QGF23687.1"/>
    <property type="molecule type" value="Genomic_DNA"/>
</dbReference>
<organism evidence="2 3">
    <name type="scientific">Raineyella fluvialis</name>
    <dbReference type="NCBI Taxonomy" id="2662261"/>
    <lineage>
        <taxon>Bacteria</taxon>
        <taxon>Bacillati</taxon>
        <taxon>Actinomycetota</taxon>
        <taxon>Actinomycetes</taxon>
        <taxon>Propionibacteriales</taxon>
        <taxon>Propionibacteriaceae</taxon>
        <taxon>Raineyella</taxon>
    </lineage>
</organism>
<accession>A0A5Q2FD33</accession>
<proteinExistence type="predicted"/>
<feature type="region of interest" description="Disordered" evidence="1">
    <location>
        <begin position="103"/>
        <end position="122"/>
    </location>
</feature>
<evidence type="ECO:0000313" key="2">
    <source>
        <dbReference type="EMBL" id="QGF23687.1"/>
    </source>
</evidence>